<reference evidence="2" key="2">
    <citation type="submission" date="2021-03" db="UniProtKB">
        <authorList>
            <consortium name="Ensembl"/>
        </authorList>
    </citation>
    <scope>IDENTIFICATION</scope>
</reference>
<dbReference type="Ensembl" id="ENSXETT00000113159">
    <property type="protein sequence ID" value="ENSXETP00000111735"/>
    <property type="gene ID" value="ENSXETG00000047644"/>
</dbReference>
<accession>A0A803JUP3</accession>
<feature type="compositionally biased region" description="Basic residues" evidence="1">
    <location>
        <begin position="113"/>
        <end position="122"/>
    </location>
</feature>
<reference evidence="2" key="1">
    <citation type="journal article" date="2010" name="Science">
        <title>The genome of the Western clawed frog Xenopus tropicalis.</title>
        <authorList>
            <person name="Hellsten U."/>
            <person name="Harland R.M."/>
            <person name="Gilchrist M.J."/>
            <person name="Hendrix D."/>
            <person name="Jurka J."/>
            <person name="Kapitonov V."/>
            <person name="Ovcharenko I."/>
            <person name="Putnam N.H."/>
            <person name="Shu S."/>
            <person name="Taher L."/>
            <person name="Blitz I.L."/>
            <person name="Blumberg B."/>
            <person name="Dichmann D.S."/>
            <person name="Dubchak I."/>
            <person name="Amaya E."/>
            <person name="Detter J.C."/>
            <person name="Fletcher R."/>
            <person name="Gerhard D.S."/>
            <person name="Goodstein D."/>
            <person name="Graves T."/>
            <person name="Grigoriev I.V."/>
            <person name="Grimwood J."/>
            <person name="Kawashima T."/>
            <person name="Lindquist E."/>
            <person name="Lucas S.M."/>
            <person name="Mead P.E."/>
            <person name="Mitros T."/>
            <person name="Ogino H."/>
            <person name="Ohta Y."/>
            <person name="Poliakov A.V."/>
            <person name="Pollet N."/>
            <person name="Robert J."/>
            <person name="Salamov A."/>
            <person name="Sater A.K."/>
            <person name="Schmutz J."/>
            <person name="Terry A."/>
            <person name="Vize P.D."/>
            <person name="Warren W.C."/>
            <person name="Wells D."/>
            <person name="Wills A."/>
            <person name="Wilson R.K."/>
            <person name="Zimmerman L.B."/>
            <person name="Zorn A.M."/>
            <person name="Grainger R."/>
            <person name="Grammer T."/>
            <person name="Khokha M.K."/>
            <person name="Richardson P.M."/>
            <person name="Rokhsar D.S."/>
        </authorList>
    </citation>
    <scope>NUCLEOTIDE SEQUENCE [LARGE SCALE GENOMIC DNA]</scope>
    <source>
        <strain evidence="2">Nigerian</strain>
    </source>
</reference>
<evidence type="ECO:0000313" key="2">
    <source>
        <dbReference type="Ensembl" id="ENSXETP00000111735"/>
    </source>
</evidence>
<organism evidence="2">
    <name type="scientific">Xenopus tropicalis</name>
    <name type="common">Western clawed frog</name>
    <name type="synonym">Silurana tropicalis</name>
    <dbReference type="NCBI Taxonomy" id="8364"/>
    <lineage>
        <taxon>Eukaryota</taxon>
        <taxon>Metazoa</taxon>
        <taxon>Chordata</taxon>
        <taxon>Craniata</taxon>
        <taxon>Vertebrata</taxon>
        <taxon>Euteleostomi</taxon>
        <taxon>Amphibia</taxon>
        <taxon>Batrachia</taxon>
        <taxon>Anura</taxon>
        <taxon>Pipoidea</taxon>
        <taxon>Pipidae</taxon>
        <taxon>Xenopodinae</taxon>
        <taxon>Xenopus</taxon>
        <taxon>Silurana</taxon>
    </lineage>
</organism>
<name>A0A803JUP3_XENTR</name>
<dbReference type="InParanoid" id="A0A803JUP3"/>
<evidence type="ECO:0000256" key="1">
    <source>
        <dbReference type="SAM" id="MobiDB-lite"/>
    </source>
</evidence>
<protein>
    <submittedName>
        <fullName evidence="2">Uncharacterized protein</fullName>
    </submittedName>
</protein>
<proteinExistence type="predicted"/>
<feature type="region of interest" description="Disordered" evidence="1">
    <location>
        <begin position="101"/>
        <end position="136"/>
    </location>
</feature>
<dbReference type="AlphaFoldDB" id="A0A803JUP3"/>
<sequence length="176" mass="20509">ASNVRQHLCNEERLAKLGLFTLGKRCLRGDIITMYKYIRGSYNNLSNALFTSRSFQLTQRHQLCLEERRFRLNIRKGFFTVRAVRLWNSLPKSYSYIGLKKDQSPSSSTHPSKSIHKNKQRATFRDPPDPFSSLRKGPEGPETLLFACFYVLGQIKYNFFTIYIFSVLLDFFAVGY</sequence>